<keyword evidence="2 8" id="KW-0349">Heme</keyword>
<dbReference type="RefSeq" id="WP_237388687.1">
    <property type="nucleotide sequence ID" value="NZ_BLJP01000001.1"/>
</dbReference>
<keyword evidence="3 9" id="KW-0479">Metal-binding</keyword>
<dbReference type="SUPFAM" id="SSF46626">
    <property type="entry name" value="Cytochrome c"/>
    <property type="match status" value="2"/>
</dbReference>
<comment type="subcellular location">
    <subcellularLocation>
        <location evidence="1">Periplasm</location>
    </subcellularLocation>
</comment>
<dbReference type="GO" id="GO:0009055">
    <property type="term" value="F:electron transfer activity"/>
    <property type="evidence" value="ECO:0007669"/>
    <property type="project" value="InterPro"/>
</dbReference>
<dbReference type="PROSITE" id="PS51007">
    <property type="entry name" value="CYTC"/>
    <property type="match status" value="1"/>
</dbReference>
<keyword evidence="4 10" id="KW-0732">Signal</keyword>
<dbReference type="AlphaFoldDB" id="A0A6V8I4Q8"/>
<dbReference type="GO" id="GO:0020037">
    <property type="term" value="F:heme binding"/>
    <property type="evidence" value="ECO:0007669"/>
    <property type="project" value="InterPro"/>
</dbReference>
<comment type="cofactor">
    <cofactor evidence="8">
        <name>heme</name>
        <dbReference type="ChEBI" id="CHEBI:30413"/>
    </cofactor>
    <text evidence="8">Binds 2 heme groups.</text>
</comment>
<evidence type="ECO:0000256" key="10">
    <source>
        <dbReference type="SAM" id="SignalP"/>
    </source>
</evidence>
<comment type="caution">
    <text evidence="12">The sequence shown here is derived from an EMBL/GenBank/DDBJ whole genome shotgun (WGS) entry which is preliminary data.</text>
</comment>
<accession>A0A6V8I4Q8</accession>
<feature type="binding site" description="axial binding residue" evidence="9">
    <location>
        <position position="82"/>
    </location>
    <ligand>
        <name>heme c</name>
        <dbReference type="ChEBI" id="CHEBI:61717"/>
        <label>1</label>
    </ligand>
    <ligandPart>
        <name>Fe</name>
        <dbReference type="ChEBI" id="CHEBI:18248"/>
    </ligandPart>
</feature>
<dbReference type="Gene3D" id="1.10.760.10">
    <property type="entry name" value="Cytochrome c-like domain"/>
    <property type="match status" value="2"/>
</dbReference>
<organism evidence="12 13">
    <name type="scientific">Acetobacter persici</name>
    <dbReference type="NCBI Taxonomy" id="1076596"/>
    <lineage>
        <taxon>Bacteria</taxon>
        <taxon>Pseudomonadati</taxon>
        <taxon>Pseudomonadota</taxon>
        <taxon>Alphaproteobacteria</taxon>
        <taxon>Acetobacterales</taxon>
        <taxon>Acetobacteraceae</taxon>
        <taxon>Acetobacter</taxon>
    </lineage>
</organism>
<evidence type="ECO:0000256" key="7">
    <source>
        <dbReference type="ARBA" id="ARBA00023004"/>
    </source>
</evidence>
<gene>
    <name evidence="12" type="primary">ccpR_1</name>
    <name evidence="12" type="ORF">DmAi_01210</name>
</gene>
<evidence type="ECO:0000256" key="4">
    <source>
        <dbReference type="ARBA" id="ARBA00022729"/>
    </source>
</evidence>
<keyword evidence="5" id="KW-0574">Periplasm</keyword>
<evidence type="ECO:0000256" key="1">
    <source>
        <dbReference type="ARBA" id="ARBA00004418"/>
    </source>
</evidence>
<feature type="binding site" description="covalent" evidence="8">
    <location>
        <position position="228"/>
    </location>
    <ligand>
        <name>heme c</name>
        <dbReference type="ChEBI" id="CHEBI:61717"/>
        <label>2</label>
    </ligand>
</feature>
<reference evidence="12 13" key="1">
    <citation type="journal article" date="2020" name="Cell Rep.">
        <title>Local necrotic cells trigger systemic immune activation via gut microbiome dysbiosis in Drosophila.</title>
        <authorList>
            <person name="Kosakamoto H."/>
            <person name="Yamauchi T."/>
            <person name="Akuzawa-Tokita Y."/>
            <person name="Nishimura K."/>
            <person name="Soga T."/>
            <person name="Murakami T."/>
            <person name="Mori H."/>
            <person name="Yamamoto K."/>
            <person name="Miyazaki R."/>
            <person name="Koto A."/>
            <person name="Miura M."/>
            <person name="Obata F."/>
        </authorList>
    </citation>
    <scope>NUCLEOTIDE SEQUENCE [LARGE SCALE GENOMIC DNA]</scope>
    <source>
        <strain evidence="12 13">Ai</strain>
    </source>
</reference>
<evidence type="ECO:0000256" key="9">
    <source>
        <dbReference type="PIRSR" id="PIRSR000294-2"/>
    </source>
</evidence>
<dbReference type="PIRSF" id="PIRSF000294">
    <property type="entry name" value="Cytochrome-c_peroxidase"/>
    <property type="match status" value="1"/>
</dbReference>
<name>A0A6V8I4Q8_9PROT</name>
<dbReference type="InterPro" id="IPR009056">
    <property type="entry name" value="Cyt_c-like_dom"/>
</dbReference>
<dbReference type="GO" id="GO:0042597">
    <property type="term" value="C:periplasmic space"/>
    <property type="evidence" value="ECO:0007669"/>
    <property type="project" value="UniProtKB-SubCell"/>
</dbReference>
<evidence type="ECO:0000256" key="3">
    <source>
        <dbReference type="ARBA" id="ARBA00022723"/>
    </source>
</evidence>
<dbReference type="GO" id="GO:0046872">
    <property type="term" value="F:metal ion binding"/>
    <property type="evidence" value="ECO:0007669"/>
    <property type="project" value="UniProtKB-KW"/>
</dbReference>
<sequence length="324" mass="34434">MRPAVAVLRFLAGVCLFSAVWGASCAAAPAQTPSVMAVDARAPAASGPVALSEQEARIQLGRRLFYDADLSGDGSMACASCHEQRHAFADGMATHAGITDDAGVRNVPSLGNVGAFKTLTWLDQHITTLEQQVATPVFGHGPVEMGMPGWATLLHRVSGEACYQKLFAAAFKKDNGQIDARTVPQALAAFERTLISRNSLWDQAQKKQAVLPAPAQRGAILFFGPAQCAACHSGFLLSDQSFHKINTDHPARIRTPSLRNVGVTAPYLHDGSAPTLRAALQAHSHSPALSAQDEQALEAFLQTLTDPDFLHNPAFALPPETCPI</sequence>
<dbReference type="InterPro" id="IPR051395">
    <property type="entry name" value="Cytochrome_c_Peroxidase/MauG"/>
</dbReference>
<evidence type="ECO:0000259" key="11">
    <source>
        <dbReference type="PROSITE" id="PS51007"/>
    </source>
</evidence>
<dbReference type="InterPro" id="IPR004852">
    <property type="entry name" value="Di-haem_cyt_c_peroxidsae"/>
</dbReference>
<feature type="binding site" description="covalent" evidence="8">
    <location>
        <position position="78"/>
    </location>
    <ligand>
        <name>heme c</name>
        <dbReference type="ChEBI" id="CHEBI:61717"/>
        <label>1</label>
    </ligand>
</feature>
<keyword evidence="6" id="KW-0560">Oxidoreductase</keyword>
<comment type="PTM">
    <text evidence="8">Binds 2 heme groups per subunit.</text>
</comment>
<dbReference type="EMBL" id="BLJP01000001">
    <property type="protein sequence ID" value="GFE92062.1"/>
    <property type="molecule type" value="Genomic_DNA"/>
</dbReference>
<dbReference type="PANTHER" id="PTHR30600">
    <property type="entry name" value="CYTOCHROME C PEROXIDASE-RELATED"/>
    <property type="match status" value="1"/>
</dbReference>
<dbReference type="GO" id="GO:0004130">
    <property type="term" value="F:cytochrome-c peroxidase activity"/>
    <property type="evidence" value="ECO:0007669"/>
    <property type="project" value="TreeGrafter"/>
</dbReference>
<dbReference type="Proteomes" id="UP000548726">
    <property type="component" value="Unassembled WGS sequence"/>
</dbReference>
<keyword evidence="7 9" id="KW-0408">Iron</keyword>
<evidence type="ECO:0000256" key="6">
    <source>
        <dbReference type="ARBA" id="ARBA00023002"/>
    </source>
</evidence>
<evidence type="ECO:0000256" key="8">
    <source>
        <dbReference type="PIRSR" id="PIRSR000294-1"/>
    </source>
</evidence>
<evidence type="ECO:0000256" key="5">
    <source>
        <dbReference type="ARBA" id="ARBA00022764"/>
    </source>
</evidence>
<keyword evidence="13" id="KW-1185">Reference proteome</keyword>
<feature type="binding site" description="covalent" evidence="8">
    <location>
        <position position="231"/>
    </location>
    <ligand>
        <name>heme c</name>
        <dbReference type="ChEBI" id="CHEBI:61717"/>
        <label>2</label>
    </ligand>
</feature>
<feature type="chain" id="PRO_5027861426" evidence="10">
    <location>
        <begin position="27"/>
        <end position="324"/>
    </location>
</feature>
<feature type="binding site" description="axial binding residue" evidence="9">
    <location>
        <position position="232"/>
    </location>
    <ligand>
        <name>heme c</name>
        <dbReference type="ChEBI" id="CHEBI:61717"/>
        <label>2</label>
    </ligand>
    <ligandPart>
        <name>Fe</name>
        <dbReference type="ChEBI" id="CHEBI:18248"/>
    </ligandPart>
</feature>
<feature type="signal peptide" evidence="10">
    <location>
        <begin position="1"/>
        <end position="26"/>
    </location>
</feature>
<evidence type="ECO:0000313" key="13">
    <source>
        <dbReference type="Proteomes" id="UP000548726"/>
    </source>
</evidence>
<dbReference type="PROSITE" id="PS51257">
    <property type="entry name" value="PROKAR_LIPOPROTEIN"/>
    <property type="match status" value="1"/>
</dbReference>
<dbReference type="InterPro" id="IPR036909">
    <property type="entry name" value="Cyt_c-like_dom_sf"/>
</dbReference>
<evidence type="ECO:0000313" key="12">
    <source>
        <dbReference type="EMBL" id="GFE92062.1"/>
    </source>
</evidence>
<dbReference type="Pfam" id="PF03150">
    <property type="entry name" value="CCP_MauG"/>
    <property type="match status" value="1"/>
</dbReference>
<protein>
    <submittedName>
        <fullName evidence="12">Di-heme enzyme</fullName>
    </submittedName>
</protein>
<evidence type="ECO:0000256" key="2">
    <source>
        <dbReference type="ARBA" id="ARBA00022617"/>
    </source>
</evidence>
<feature type="domain" description="Cytochrome c" evidence="11">
    <location>
        <begin position="213"/>
        <end position="305"/>
    </location>
</feature>
<dbReference type="InterPro" id="IPR026259">
    <property type="entry name" value="MauG/Cytc_peroxidase"/>
</dbReference>
<feature type="binding site" description="covalent" evidence="8">
    <location>
        <position position="81"/>
    </location>
    <ligand>
        <name>heme c</name>
        <dbReference type="ChEBI" id="CHEBI:61717"/>
        <label>1</label>
    </ligand>
</feature>
<proteinExistence type="predicted"/>